<name>A0ABD5W441_9EURY</name>
<accession>A0ABD5W441</accession>
<evidence type="ECO:0000256" key="1">
    <source>
        <dbReference type="SAM" id="Phobius"/>
    </source>
</evidence>
<keyword evidence="1" id="KW-0812">Transmembrane</keyword>
<evidence type="ECO:0000313" key="2">
    <source>
        <dbReference type="EMBL" id="MFC7058946.1"/>
    </source>
</evidence>
<keyword evidence="3" id="KW-1185">Reference proteome</keyword>
<dbReference type="GO" id="GO:0004519">
    <property type="term" value="F:endonuclease activity"/>
    <property type="evidence" value="ECO:0007669"/>
    <property type="project" value="UniProtKB-KW"/>
</dbReference>
<keyword evidence="1" id="KW-1133">Transmembrane helix</keyword>
<evidence type="ECO:0000313" key="3">
    <source>
        <dbReference type="Proteomes" id="UP001596445"/>
    </source>
</evidence>
<keyword evidence="2" id="KW-0540">Nuclease</keyword>
<sequence length="51" mass="5556">MRNKENVETFRDEYAQMAIHEKAMENTPLVGAVVVATLLLLGGILIVSGVI</sequence>
<keyword evidence="1" id="KW-0472">Membrane</keyword>
<comment type="caution">
    <text evidence="2">The sequence shown here is derived from an EMBL/GenBank/DDBJ whole genome shotgun (WGS) entry which is preliminary data.</text>
</comment>
<gene>
    <name evidence="2" type="ORF">ACFQQG_13170</name>
</gene>
<dbReference type="RefSeq" id="WP_382185890.1">
    <property type="nucleotide sequence ID" value="NZ_JBHSZI010000001.1"/>
</dbReference>
<organism evidence="2 3">
    <name type="scientific">Halovenus salina</name>
    <dbReference type="NCBI Taxonomy" id="1510225"/>
    <lineage>
        <taxon>Archaea</taxon>
        <taxon>Methanobacteriati</taxon>
        <taxon>Methanobacteriota</taxon>
        <taxon>Stenosarchaea group</taxon>
        <taxon>Halobacteria</taxon>
        <taxon>Halobacteriales</taxon>
        <taxon>Haloarculaceae</taxon>
        <taxon>Halovenus</taxon>
    </lineage>
</organism>
<dbReference type="Proteomes" id="UP001596445">
    <property type="component" value="Unassembled WGS sequence"/>
</dbReference>
<dbReference type="EMBL" id="JBHSZI010000001">
    <property type="protein sequence ID" value="MFC7058946.1"/>
    <property type="molecule type" value="Genomic_DNA"/>
</dbReference>
<dbReference type="AlphaFoldDB" id="A0ABD5W441"/>
<protein>
    <submittedName>
        <fullName evidence="2">Restriction endonuclease</fullName>
    </submittedName>
</protein>
<feature type="transmembrane region" description="Helical" evidence="1">
    <location>
        <begin position="29"/>
        <end position="50"/>
    </location>
</feature>
<reference evidence="2 3" key="1">
    <citation type="journal article" date="2019" name="Int. J. Syst. Evol. Microbiol.">
        <title>The Global Catalogue of Microorganisms (GCM) 10K type strain sequencing project: providing services to taxonomists for standard genome sequencing and annotation.</title>
        <authorList>
            <consortium name="The Broad Institute Genomics Platform"/>
            <consortium name="The Broad Institute Genome Sequencing Center for Infectious Disease"/>
            <person name="Wu L."/>
            <person name="Ma J."/>
        </authorList>
    </citation>
    <scope>NUCLEOTIDE SEQUENCE [LARGE SCALE GENOMIC DNA]</scope>
    <source>
        <strain evidence="2 3">JCM 30072</strain>
    </source>
</reference>
<keyword evidence="2" id="KW-0378">Hydrolase</keyword>
<keyword evidence="2" id="KW-0255">Endonuclease</keyword>
<proteinExistence type="predicted"/>